<comment type="caution">
    <text evidence="2">The sequence shown here is derived from an EMBL/GenBank/DDBJ whole genome shotgun (WGS) entry which is preliminary data.</text>
</comment>
<accession>A0A1V9G352</accession>
<protein>
    <recommendedName>
        <fullName evidence="1">Bacteriophage T5 Orf172 DNA-binding domain-containing protein</fullName>
    </recommendedName>
</protein>
<sequence length="111" mass="12868">MSNKFFPKRPVASPILYVYELIDVPSHTGLLKVGYTFRSSEIRIDEQTKTAAVKYRILHEESAMKNDGTAFIDREVHRLLRKKKIKNPCSGRMVKSSVRLSSFFIPLFDLY</sequence>
<dbReference type="Proteomes" id="UP000192276">
    <property type="component" value="Unassembled WGS sequence"/>
</dbReference>
<evidence type="ECO:0000313" key="2">
    <source>
        <dbReference type="EMBL" id="OQP65002.1"/>
    </source>
</evidence>
<reference evidence="3" key="1">
    <citation type="submission" date="2016-04" db="EMBL/GenBank/DDBJ databases">
        <authorList>
            <person name="Chen L."/>
            <person name="Zhuang W."/>
            <person name="Wang G."/>
        </authorList>
    </citation>
    <scope>NUCLEOTIDE SEQUENCE [LARGE SCALE GENOMIC DNA]</scope>
    <source>
        <strain evidence="3">208</strain>
    </source>
</reference>
<proteinExistence type="predicted"/>
<dbReference type="OrthoDB" id="32195at2"/>
<gene>
    <name evidence="2" type="ORF">A4R26_14920</name>
</gene>
<dbReference type="Pfam" id="PF10544">
    <property type="entry name" value="T5orf172"/>
    <property type="match status" value="1"/>
</dbReference>
<dbReference type="STRING" id="550983.A4R26_14920"/>
<dbReference type="InterPro" id="IPR018306">
    <property type="entry name" value="Phage_T5_Orf172_DNA-bd"/>
</dbReference>
<feature type="domain" description="Bacteriophage T5 Orf172 DNA-binding" evidence="1">
    <location>
        <begin position="17"/>
        <end position="91"/>
    </location>
</feature>
<dbReference type="RefSeq" id="WP_081163326.1">
    <property type="nucleotide sequence ID" value="NZ_LWBP01000078.1"/>
</dbReference>
<dbReference type="AlphaFoldDB" id="A0A1V9G352"/>
<name>A0A1V9G352_9BACT</name>
<keyword evidence="3" id="KW-1185">Reference proteome</keyword>
<evidence type="ECO:0000259" key="1">
    <source>
        <dbReference type="Pfam" id="PF10544"/>
    </source>
</evidence>
<organism evidence="2 3">
    <name type="scientific">Niastella populi</name>
    <dbReference type="NCBI Taxonomy" id="550983"/>
    <lineage>
        <taxon>Bacteria</taxon>
        <taxon>Pseudomonadati</taxon>
        <taxon>Bacteroidota</taxon>
        <taxon>Chitinophagia</taxon>
        <taxon>Chitinophagales</taxon>
        <taxon>Chitinophagaceae</taxon>
        <taxon>Niastella</taxon>
    </lineage>
</organism>
<evidence type="ECO:0000313" key="3">
    <source>
        <dbReference type="Proteomes" id="UP000192276"/>
    </source>
</evidence>
<dbReference type="EMBL" id="LWBP01000078">
    <property type="protein sequence ID" value="OQP65002.1"/>
    <property type="molecule type" value="Genomic_DNA"/>
</dbReference>